<keyword evidence="6 9" id="KW-0371">Homeobox</keyword>
<feature type="compositionally biased region" description="Polar residues" evidence="11">
    <location>
        <begin position="178"/>
        <end position="187"/>
    </location>
</feature>
<dbReference type="GO" id="GO:0005634">
    <property type="term" value="C:nucleus"/>
    <property type="evidence" value="ECO:0007669"/>
    <property type="project" value="UniProtKB-SubCell"/>
</dbReference>
<dbReference type="PRINTS" id="PR00024">
    <property type="entry name" value="HOMEOBOX"/>
</dbReference>
<dbReference type="PROSITE" id="PS50071">
    <property type="entry name" value="HOMEOBOX_2"/>
    <property type="match status" value="1"/>
</dbReference>
<keyword evidence="8 9" id="KW-0539">Nucleus</keyword>
<dbReference type="PROSITE" id="PS00027">
    <property type="entry name" value="HOMEOBOX_1"/>
    <property type="match status" value="1"/>
</dbReference>
<dbReference type="GO" id="GO:0009887">
    <property type="term" value="P:animal organ morphogenesis"/>
    <property type="evidence" value="ECO:0007669"/>
    <property type="project" value="TreeGrafter"/>
</dbReference>
<dbReference type="CDD" id="cd00086">
    <property type="entry name" value="homeodomain"/>
    <property type="match status" value="1"/>
</dbReference>
<dbReference type="GeneTree" id="ENSGT00940000164078"/>
<dbReference type="PRINTS" id="PR00031">
    <property type="entry name" value="HTHREPRESSR"/>
</dbReference>
<evidence type="ECO:0000313" key="14">
    <source>
        <dbReference type="Proteomes" id="UP001501940"/>
    </source>
</evidence>
<comment type="subcellular location">
    <subcellularLocation>
        <location evidence="1 9 10">Nucleus</location>
    </subcellularLocation>
</comment>
<feature type="compositionally biased region" description="Polar residues" evidence="11">
    <location>
        <begin position="202"/>
        <end position="211"/>
    </location>
</feature>
<dbReference type="Gene3D" id="1.10.10.60">
    <property type="entry name" value="Homeodomain-like"/>
    <property type="match status" value="1"/>
</dbReference>
<feature type="region of interest" description="Disordered" evidence="11">
    <location>
        <begin position="1"/>
        <end position="213"/>
    </location>
</feature>
<evidence type="ECO:0000256" key="1">
    <source>
        <dbReference type="ARBA" id="ARBA00004123"/>
    </source>
</evidence>
<proteinExistence type="inferred from homology"/>
<reference evidence="13 14" key="1">
    <citation type="submission" date="2022-01" db="EMBL/GenBank/DDBJ databases">
        <title>A chromosome-scale genome assembly of the false clownfish, Amphiprion ocellaris.</title>
        <authorList>
            <person name="Ryu T."/>
        </authorList>
    </citation>
    <scope>NUCLEOTIDE SEQUENCE [LARGE SCALE GENOMIC DNA]</scope>
</reference>
<name>A0AAQ5YGI7_AMPOC</name>
<dbReference type="GO" id="GO:0009948">
    <property type="term" value="P:anterior/posterior axis specification"/>
    <property type="evidence" value="ECO:0007669"/>
    <property type="project" value="TreeGrafter"/>
</dbReference>
<evidence type="ECO:0000256" key="10">
    <source>
        <dbReference type="RuleBase" id="RU000682"/>
    </source>
</evidence>
<evidence type="ECO:0000256" key="3">
    <source>
        <dbReference type="ARBA" id="ARBA00022473"/>
    </source>
</evidence>
<feature type="compositionally biased region" description="Gly residues" evidence="11">
    <location>
        <begin position="293"/>
        <end position="304"/>
    </location>
</feature>
<dbReference type="Proteomes" id="UP001501940">
    <property type="component" value="Chromosome 14"/>
</dbReference>
<dbReference type="PANTHER" id="PTHR24332">
    <property type="entry name" value="HOMEOBOX PROTEIN CDX"/>
    <property type="match status" value="1"/>
</dbReference>
<sequence>MDKPQREQQQQQQQQRQQQVCPGEAHSTCRPGERLDSAEGDPSPGNMYVSYLQLDKDPAMYQNPVSRHPGLSLSPQNFPAPPQYSDFAGYHHHHHGLGNDPHPGQQAGPGGGGWSPAYPPPPPPSRDDWSSHHYAAAAAAAAAGGPPASTVPGAVGPSLGFSPPEFPGQPPALLPASLNASGGQLSPGSPRRRNPYDWIRTSAPTNNPNGKTRTKDKYRVVYTDHQRLELEKEFHYSKYITIRRKAELASALSLSERQVKIWFQNRRAKERKINKKKLQQPASSTTTPTPPTGSGGGGLHGNGGSSVAMVTSSSGGSNGLVSPSLALNIKEEY</sequence>
<dbReference type="AlphaFoldDB" id="A0AAQ5YGI7"/>
<dbReference type="GO" id="GO:0030154">
    <property type="term" value="P:cell differentiation"/>
    <property type="evidence" value="ECO:0007669"/>
    <property type="project" value="TreeGrafter"/>
</dbReference>
<dbReference type="InterPro" id="IPR017970">
    <property type="entry name" value="Homeobox_CS"/>
</dbReference>
<dbReference type="GO" id="GO:0000977">
    <property type="term" value="F:RNA polymerase II transcription regulatory region sequence-specific DNA binding"/>
    <property type="evidence" value="ECO:0007669"/>
    <property type="project" value="TreeGrafter"/>
</dbReference>
<comment type="similarity">
    <text evidence="2">Belongs to the Caudal homeobox family.</text>
</comment>
<dbReference type="SUPFAM" id="SSF46689">
    <property type="entry name" value="Homeodomain-like"/>
    <property type="match status" value="1"/>
</dbReference>
<evidence type="ECO:0000256" key="5">
    <source>
        <dbReference type="ARBA" id="ARBA00023125"/>
    </source>
</evidence>
<evidence type="ECO:0000256" key="7">
    <source>
        <dbReference type="ARBA" id="ARBA00023163"/>
    </source>
</evidence>
<dbReference type="GeneID" id="111586236"/>
<dbReference type="RefSeq" id="XP_023151702.3">
    <property type="nucleotide sequence ID" value="XM_023295934.3"/>
</dbReference>
<keyword evidence="14" id="KW-1185">Reference proteome</keyword>
<evidence type="ECO:0000256" key="6">
    <source>
        <dbReference type="ARBA" id="ARBA00023155"/>
    </source>
</evidence>
<feature type="compositionally biased region" description="Low complexity" evidence="11">
    <location>
        <begin position="7"/>
        <end position="19"/>
    </location>
</feature>
<protein>
    <recommendedName>
        <fullName evidence="12">Homeobox domain-containing protein</fullName>
    </recommendedName>
</protein>
<dbReference type="Pfam" id="PF04731">
    <property type="entry name" value="Caudal_act"/>
    <property type="match status" value="1"/>
</dbReference>
<feature type="region of interest" description="Disordered" evidence="11">
    <location>
        <begin position="272"/>
        <end position="322"/>
    </location>
</feature>
<feature type="DNA-binding region" description="Homeobox" evidence="9">
    <location>
        <begin position="215"/>
        <end position="274"/>
    </location>
</feature>
<dbReference type="InterPro" id="IPR009057">
    <property type="entry name" value="Homeodomain-like_sf"/>
</dbReference>
<keyword evidence="7" id="KW-0804">Transcription</keyword>
<dbReference type="SMART" id="SM00389">
    <property type="entry name" value="HOX"/>
    <property type="match status" value="1"/>
</dbReference>
<keyword evidence="4" id="KW-0805">Transcription regulation</keyword>
<organism evidence="13 14">
    <name type="scientific">Amphiprion ocellaris</name>
    <name type="common">Clown anemonefish</name>
    <dbReference type="NCBI Taxonomy" id="80972"/>
    <lineage>
        <taxon>Eukaryota</taxon>
        <taxon>Metazoa</taxon>
        <taxon>Chordata</taxon>
        <taxon>Craniata</taxon>
        <taxon>Vertebrata</taxon>
        <taxon>Euteleostomi</taxon>
        <taxon>Actinopterygii</taxon>
        <taxon>Neopterygii</taxon>
        <taxon>Teleostei</taxon>
        <taxon>Neoteleostei</taxon>
        <taxon>Acanthomorphata</taxon>
        <taxon>Ovalentaria</taxon>
        <taxon>Pomacentridae</taxon>
        <taxon>Amphiprion</taxon>
    </lineage>
</organism>
<evidence type="ECO:0000259" key="12">
    <source>
        <dbReference type="PROSITE" id="PS50071"/>
    </source>
</evidence>
<dbReference type="PANTHER" id="PTHR24332:SF16">
    <property type="entry name" value="HOMEOBOX PROTEIN CDX-1"/>
    <property type="match status" value="1"/>
</dbReference>
<evidence type="ECO:0000313" key="13">
    <source>
        <dbReference type="Ensembl" id="ENSAOCP00000051969.1"/>
    </source>
</evidence>
<dbReference type="InterPro" id="IPR047152">
    <property type="entry name" value="Caudal_homeobox"/>
</dbReference>
<dbReference type="InterPro" id="IPR006820">
    <property type="entry name" value="Caudal_activation_dom"/>
</dbReference>
<evidence type="ECO:0000256" key="4">
    <source>
        <dbReference type="ARBA" id="ARBA00023015"/>
    </source>
</evidence>
<evidence type="ECO:0000256" key="9">
    <source>
        <dbReference type="PROSITE-ProRule" id="PRU00108"/>
    </source>
</evidence>
<dbReference type="Ensembl" id="ENSAOCT00000051187.1">
    <property type="protein sequence ID" value="ENSAOCP00000051969.1"/>
    <property type="gene ID" value="ENSAOCG00000031406.1"/>
</dbReference>
<reference evidence="13" key="3">
    <citation type="submission" date="2025-09" db="UniProtKB">
        <authorList>
            <consortium name="Ensembl"/>
        </authorList>
    </citation>
    <scope>IDENTIFICATION</scope>
</reference>
<dbReference type="Pfam" id="PF00046">
    <property type="entry name" value="Homeodomain"/>
    <property type="match status" value="1"/>
</dbReference>
<dbReference type="FunFam" id="1.10.10.60:FF:000089">
    <property type="entry name" value="Caudal type homeobox 4"/>
    <property type="match status" value="1"/>
</dbReference>
<evidence type="ECO:0000256" key="8">
    <source>
        <dbReference type="ARBA" id="ARBA00023242"/>
    </source>
</evidence>
<feature type="compositionally biased region" description="Polar residues" evidence="11">
    <location>
        <begin position="308"/>
        <end position="321"/>
    </location>
</feature>
<feature type="compositionally biased region" description="Low complexity" evidence="11">
    <location>
        <begin position="135"/>
        <end position="157"/>
    </location>
</feature>
<feature type="compositionally biased region" description="Pro residues" evidence="11">
    <location>
        <begin position="164"/>
        <end position="173"/>
    </location>
</feature>
<feature type="domain" description="Homeobox" evidence="12">
    <location>
        <begin position="213"/>
        <end position="273"/>
    </location>
</feature>
<keyword evidence="5 9" id="KW-0238">DNA-binding</keyword>
<accession>A0AAQ5YGI7</accession>
<keyword evidence="3" id="KW-0217">Developmental protein</keyword>
<dbReference type="GO" id="GO:0000981">
    <property type="term" value="F:DNA-binding transcription factor activity, RNA polymerase II-specific"/>
    <property type="evidence" value="ECO:0007669"/>
    <property type="project" value="InterPro"/>
</dbReference>
<dbReference type="InterPro" id="IPR001356">
    <property type="entry name" value="HD"/>
</dbReference>
<evidence type="ECO:0000256" key="11">
    <source>
        <dbReference type="SAM" id="MobiDB-lite"/>
    </source>
</evidence>
<evidence type="ECO:0000256" key="2">
    <source>
        <dbReference type="ARBA" id="ARBA00010341"/>
    </source>
</evidence>
<dbReference type="InterPro" id="IPR020479">
    <property type="entry name" value="HD_metazoa"/>
</dbReference>
<dbReference type="KEGG" id="aoce:111586236"/>
<reference evidence="13" key="2">
    <citation type="submission" date="2025-08" db="UniProtKB">
        <authorList>
            <consortium name="Ensembl"/>
        </authorList>
    </citation>
    <scope>IDENTIFICATION</scope>
</reference>
<dbReference type="InterPro" id="IPR000047">
    <property type="entry name" value="HTH_motif"/>
</dbReference>